<dbReference type="PANTHER" id="PTHR42893">
    <property type="entry name" value="PROTEIN DETOXIFICATION 44, CHLOROPLASTIC-RELATED"/>
    <property type="match status" value="1"/>
</dbReference>
<dbReference type="AlphaFoldDB" id="A0A8T2XF78"/>
<dbReference type="GO" id="GO:0016020">
    <property type="term" value="C:membrane"/>
    <property type="evidence" value="ECO:0007669"/>
    <property type="project" value="UniProtKB-SubCell"/>
</dbReference>
<proteinExistence type="inferred from homology"/>
<comment type="similarity">
    <text evidence="2">Belongs to the multi antimicrobial extrusion (MATE) (TC 2.A.66.1) family.</text>
</comment>
<evidence type="ECO:0000256" key="4">
    <source>
        <dbReference type="ARBA" id="ARBA00022989"/>
    </source>
</evidence>
<keyword evidence="3" id="KW-0812">Transmembrane</keyword>
<comment type="caution">
    <text evidence="6">The sequence shown here is derived from an EMBL/GenBank/DDBJ whole genome shotgun (WGS) entry which is preliminary data.</text>
</comment>
<evidence type="ECO:0000256" key="2">
    <source>
        <dbReference type="ARBA" id="ARBA00010199"/>
    </source>
</evidence>
<evidence type="ECO:0000256" key="3">
    <source>
        <dbReference type="ARBA" id="ARBA00022692"/>
    </source>
</evidence>
<keyword evidence="4" id="KW-1133">Transmembrane helix</keyword>
<dbReference type="PANTHER" id="PTHR42893:SF8">
    <property type="entry name" value="PROTEIN DETOXIFICATION"/>
    <property type="match status" value="1"/>
</dbReference>
<evidence type="ECO:0000313" key="7">
    <source>
        <dbReference type="Proteomes" id="UP000807159"/>
    </source>
</evidence>
<sequence>MPKLDKNIGLYRSLIPLIHMHRLLLASPMCIPVEIFLKLKAIGALAPAVVVHLAIQGIFRGFKDTKTPVPCLGRCLAGIIMKYQQGPAWASADKIVLTTSQQMSQGFQRNYLGNRYHPEEKLFSLK</sequence>
<accession>A0A8T2XF78</accession>
<dbReference type="EMBL" id="JACEGQ020000013">
    <property type="protein sequence ID" value="KAH8491314.1"/>
    <property type="molecule type" value="Genomic_DNA"/>
</dbReference>
<protein>
    <submittedName>
        <fullName evidence="6">Uncharacterized protein</fullName>
    </submittedName>
</protein>
<dbReference type="InterPro" id="IPR044644">
    <property type="entry name" value="DinF-like"/>
</dbReference>
<evidence type="ECO:0000313" key="6">
    <source>
        <dbReference type="EMBL" id="KAH8491314.1"/>
    </source>
</evidence>
<keyword evidence="7" id="KW-1185">Reference proteome</keyword>
<organism evidence="6 7">
    <name type="scientific">Populus deltoides</name>
    <name type="common">Eastern poplar</name>
    <name type="synonym">Eastern cottonwood</name>
    <dbReference type="NCBI Taxonomy" id="3696"/>
    <lineage>
        <taxon>Eukaryota</taxon>
        <taxon>Viridiplantae</taxon>
        <taxon>Streptophyta</taxon>
        <taxon>Embryophyta</taxon>
        <taxon>Tracheophyta</taxon>
        <taxon>Spermatophyta</taxon>
        <taxon>Magnoliopsida</taxon>
        <taxon>eudicotyledons</taxon>
        <taxon>Gunneridae</taxon>
        <taxon>Pentapetalae</taxon>
        <taxon>rosids</taxon>
        <taxon>fabids</taxon>
        <taxon>Malpighiales</taxon>
        <taxon>Salicaceae</taxon>
        <taxon>Saliceae</taxon>
        <taxon>Populus</taxon>
    </lineage>
</organism>
<name>A0A8T2XF78_POPDE</name>
<dbReference type="Proteomes" id="UP000807159">
    <property type="component" value="Chromosome 13"/>
</dbReference>
<reference evidence="6" key="1">
    <citation type="journal article" date="2021" name="J. Hered.">
        <title>Genome Assembly of Salicaceae Populus deltoides (Eastern Cottonwood) I-69 Based on Nanopore Sequencing and Hi-C Technologies.</title>
        <authorList>
            <person name="Bai S."/>
            <person name="Wu H."/>
            <person name="Zhang J."/>
            <person name="Pan Z."/>
            <person name="Zhao W."/>
            <person name="Li Z."/>
            <person name="Tong C."/>
        </authorList>
    </citation>
    <scope>NUCLEOTIDE SEQUENCE</scope>
    <source>
        <tissue evidence="6">Leaf</tissue>
    </source>
</reference>
<evidence type="ECO:0000256" key="1">
    <source>
        <dbReference type="ARBA" id="ARBA00004141"/>
    </source>
</evidence>
<comment type="subcellular location">
    <subcellularLocation>
        <location evidence="1">Membrane</location>
        <topology evidence="1">Multi-pass membrane protein</topology>
    </subcellularLocation>
</comment>
<gene>
    <name evidence="6" type="ORF">H0E87_023460</name>
</gene>
<keyword evidence="5" id="KW-0472">Membrane</keyword>
<evidence type="ECO:0000256" key="5">
    <source>
        <dbReference type="ARBA" id="ARBA00023136"/>
    </source>
</evidence>